<evidence type="ECO:0000313" key="2">
    <source>
        <dbReference type="Proteomes" id="UP000003477"/>
    </source>
</evidence>
<comment type="caution">
    <text evidence="1">The sequence shown here is derived from an EMBL/GenBank/DDBJ whole genome shotgun (WGS) entry which is preliminary data.</text>
</comment>
<organism evidence="1 2">
    <name type="scientific">Crocosphaera watsonii WH 0003</name>
    <dbReference type="NCBI Taxonomy" id="423471"/>
    <lineage>
        <taxon>Bacteria</taxon>
        <taxon>Bacillati</taxon>
        <taxon>Cyanobacteriota</taxon>
        <taxon>Cyanophyceae</taxon>
        <taxon>Oscillatoriophycideae</taxon>
        <taxon>Chroococcales</taxon>
        <taxon>Aphanothecaceae</taxon>
        <taxon>Crocosphaera</taxon>
    </lineage>
</organism>
<dbReference type="Proteomes" id="UP000003477">
    <property type="component" value="Unassembled WGS sequence"/>
</dbReference>
<dbReference type="AlphaFoldDB" id="G5J3W0"/>
<proteinExistence type="predicted"/>
<protein>
    <submittedName>
        <fullName evidence="1">Uncharacterized protein</fullName>
    </submittedName>
</protein>
<accession>G5J3W0</accession>
<sequence length="40" mass="4617">MFELLFLKKSKALIVGGGTAPRQGRKVKSAMSYKQYWFLH</sequence>
<gene>
    <name evidence="1" type="ORF">CWATWH0003_2183</name>
</gene>
<name>G5J3W0_CROWT</name>
<reference evidence="1 2" key="1">
    <citation type="journal article" date="2011" name="Front. Microbiol.">
        <title>Two Strains of Crocosphaera watsonii with Highly Conserved Genomes are Distinguished by Strain-Specific Features.</title>
        <authorList>
            <person name="Bench S.R."/>
            <person name="Ilikchyan I.N."/>
            <person name="Tripp H.J."/>
            <person name="Zehr J.P."/>
        </authorList>
    </citation>
    <scope>NUCLEOTIDE SEQUENCE [LARGE SCALE GENOMIC DNA]</scope>
    <source>
        <strain evidence="1 2">WH 0003</strain>
    </source>
</reference>
<dbReference type="PATRIC" id="fig|423471.3.peg.2048"/>
<evidence type="ECO:0000313" key="1">
    <source>
        <dbReference type="EMBL" id="EHJ13109.1"/>
    </source>
</evidence>
<dbReference type="EMBL" id="AESD01000333">
    <property type="protein sequence ID" value="EHJ13109.1"/>
    <property type="molecule type" value="Genomic_DNA"/>
</dbReference>